<evidence type="ECO:0000313" key="5">
    <source>
        <dbReference type="EMBL" id="PJJ55702.1"/>
    </source>
</evidence>
<dbReference type="PANTHER" id="PTHR43861">
    <property type="entry name" value="TRANS-ACONITATE 2-METHYLTRANSFERASE-RELATED"/>
    <property type="match status" value="1"/>
</dbReference>
<dbReference type="EMBL" id="PGFB01000005">
    <property type="protein sequence ID" value="PJJ55702.1"/>
    <property type="molecule type" value="Genomic_DNA"/>
</dbReference>
<evidence type="ECO:0000256" key="2">
    <source>
        <dbReference type="ARBA" id="ARBA00022679"/>
    </source>
</evidence>
<keyword evidence="2 5" id="KW-0808">Transferase</keyword>
<feature type="region of interest" description="Disordered" evidence="3">
    <location>
        <begin position="16"/>
        <end position="43"/>
    </location>
</feature>
<gene>
    <name evidence="5" type="ORF">CLV54_3053</name>
</gene>
<organism evidence="5 6">
    <name type="scientific">Compostimonas suwonensis</name>
    <dbReference type="NCBI Taxonomy" id="1048394"/>
    <lineage>
        <taxon>Bacteria</taxon>
        <taxon>Bacillati</taxon>
        <taxon>Actinomycetota</taxon>
        <taxon>Actinomycetes</taxon>
        <taxon>Micrococcales</taxon>
        <taxon>Microbacteriaceae</taxon>
        <taxon>Compostimonas</taxon>
    </lineage>
</organism>
<keyword evidence="6" id="KW-1185">Reference proteome</keyword>
<dbReference type="Proteomes" id="UP000230161">
    <property type="component" value="Unassembled WGS sequence"/>
</dbReference>
<evidence type="ECO:0000256" key="1">
    <source>
        <dbReference type="ARBA" id="ARBA00022603"/>
    </source>
</evidence>
<protein>
    <submittedName>
        <fullName evidence="5">Methyltransferase family protein</fullName>
    </submittedName>
</protein>
<dbReference type="OrthoDB" id="9786503at2"/>
<dbReference type="AlphaFoldDB" id="A0A2M9BCP8"/>
<evidence type="ECO:0000256" key="3">
    <source>
        <dbReference type="SAM" id="MobiDB-lite"/>
    </source>
</evidence>
<dbReference type="Pfam" id="PF13649">
    <property type="entry name" value="Methyltransf_25"/>
    <property type="match status" value="1"/>
</dbReference>
<dbReference type="GO" id="GO:0032259">
    <property type="term" value="P:methylation"/>
    <property type="evidence" value="ECO:0007669"/>
    <property type="project" value="UniProtKB-KW"/>
</dbReference>
<evidence type="ECO:0000259" key="4">
    <source>
        <dbReference type="Pfam" id="PF13649"/>
    </source>
</evidence>
<proteinExistence type="predicted"/>
<sequence length="197" mass="21719">MTHTFDEAYWEAHWGSAEGGGMPPHPALDTELSSLTPGTALDAGSGEGAEALWLATRDWEVTAVDISAEALRRAASRAPTDVRSVRWIEADLTRWEPETTYDLVTTFYAHPTIPQVEFYRRISRWVTPGGALFIVGHAHGAPHGGHGHHPAQATASPESVRAMLDDTEWDLRTAETRTRHARGMTLNDIVIRAHRLP</sequence>
<feature type="domain" description="Methyltransferase" evidence="4">
    <location>
        <begin position="41"/>
        <end position="130"/>
    </location>
</feature>
<dbReference type="InterPro" id="IPR041698">
    <property type="entry name" value="Methyltransf_25"/>
</dbReference>
<dbReference type="RefSeq" id="WP_100345799.1">
    <property type="nucleotide sequence ID" value="NZ_PGFB01000005.1"/>
</dbReference>
<dbReference type="SUPFAM" id="SSF53335">
    <property type="entry name" value="S-adenosyl-L-methionine-dependent methyltransferases"/>
    <property type="match status" value="1"/>
</dbReference>
<evidence type="ECO:0000313" key="6">
    <source>
        <dbReference type="Proteomes" id="UP000230161"/>
    </source>
</evidence>
<name>A0A2M9BCP8_9MICO</name>
<accession>A0A2M9BCP8</accession>
<dbReference type="Gene3D" id="3.40.50.150">
    <property type="entry name" value="Vaccinia Virus protein VP39"/>
    <property type="match status" value="1"/>
</dbReference>
<dbReference type="PANTHER" id="PTHR43861:SF1">
    <property type="entry name" value="TRANS-ACONITATE 2-METHYLTRANSFERASE"/>
    <property type="match status" value="1"/>
</dbReference>
<reference evidence="5 6" key="1">
    <citation type="submission" date="2017-11" db="EMBL/GenBank/DDBJ databases">
        <title>Genomic Encyclopedia of Archaeal and Bacterial Type Strains, Phase II (KMG-II): From Individual Species to Whole Genera.</title>
        <authorList>
            <person name="Goeker M."/>
        </authorList>
    </citation>
    <scope>NUCLEOTIDE SEQUENCE [LARGE SCALE GENOMIC DNA]</scope>
    <source>
        <strain evidence="5 6">DSM 25625</strain>
    </source>
</reference>
<dbReference type="InterPro" id="IPR029063">
    <property type="entry name" value="SAM-dependent_MTases_sf"/>
</dbReference>
<comment type="caution">
    <text evidence="5">The sequence shown here is derived from an EMBL/GenBank/DDBJ whole genome shotgun (WGS) entry which is preliminary data.</text>
</comment>
<dbReference type="CDD" id="cd02440">
    <property type="entry name" value="AdoMet_MTases"/>
    <property type="match status" value="1"/>
</dbReference>
<dbReference type="GO" id="GO:0008168">
    <property type="term" value="F:methyltransferase activity"/>
    <property type="evidence" value="ECO:0007669"/>
    <property type="project" value="UniProtKB-KW"/>
</dbReference>
<keyword evidence="1 5" id="KW-0489">Methyltransferase</keyword>